<comment type="caution">
    <text evidence="2">The sequence shown here is derived from an EMBL/GenBank/DDBJ whole genome shotgun (WGS) entry which is preliminary data.</text>
</comment>
<reference evidence="2 3" key="1">
    <citation type="submission" date="2024-07" db="EMBL/GenBank/DDBJ databases">
        <title>Draft Genome Sequence of Ferrimicrobium acidiphilum Strain YE2023, Isolated from a Pulp of Bioleach Reactor.</title>
        <authorList>
            <person name="Elkina Y.A."/>
            <person name="Bulaeva A.G."/>
            <person name="Beletsky A.V."/>
            <person name="Mardanov A.V."/>
        </authorList>
    </citation>
    <scope>NUCLEOTIDE SEQUENCE [LARGE SCALE GENOMIC DNA]</scope>
    <source>
        <strain evidence="2 3">YE2023</strain>
    </source>
</reference>
<dbReference type="Gene3D" id="3.30.930.10">
    <property type="entry name" value="Bira Bifunctional Protein, Domain 2"/>
    <property type="match status" value="1"/>
</dbReference>
<evidence type="ECO:0000313" key="3">
    <source>
        <dbReference type="Proteomes" id="UP001560267"/>
    </source>
</evidence>
<dbReference type="RefSeq" id="WP_298447721.1">
    <property type="nucleotide sequence ID" value="NZ_JBFSHR010000013.1"/>
</dbReference>
<gene>
    <name evidence="2" type="ORF">AB6A68_05250</name>
</gene>
<evidence type="ECO:0000259" key="1">
    <source>
        <dbReference type="PROSITE" id="PS51733"/>
    </source>
</evidence>
<dbReference type="InterPro" id="IPR050664">
    <property type="entry name" value="Octanoyltrans_LipM/LipL"/>
</dbReference>
<dbReference type="EMBL" id="JBFSHR010000013">
    <property type="protein sequence ID" value="MEX6429244.1"/>
    <property type="molecule type" value="Genomic_DNA"/>
</dbReference>
<dbReference type="PROSITE" id="PS51733">
    <property type="entry name" value="BPL_LPL_CATALYTIC"/>
    <property type="match status" value="1"/>
</dbReference>
<dbReference type="PANTHER" id="PTHR43679:SF2">
    <property type="entry name" value="OCTANOYL-[GCVH]:PROTEIN N-OCTANOYLTRANSFERASE"/>
    <property type="match status" value="1"/>
</dbReference>
<dbReference type="Pfam" id="PF21948">
    <property type="entry name" value="LplA-B_cat"/>
    <property type="match status" value="1"/>
</dbReference>
<name>A0ABV3Y104_9ACTN</name>
<dbReference type="InterPro" id="IPR004143">
    <property type="entry name" value="BPL_LPL_catalytic"/>
</dbReference>
<sequence length="227" mass="25082">MRSIEESHWRQEAVSLSTAMLHESWPVLADGERLCRIAEPTDRALVLGSSTAAEGFDLEFARHQGLTIVRRRSGGGAVLVEPGAQIWLMLYLRLDDSLITRDIGTSFLWLGATVQAVLEDHGIRGQLVTSRQHRSELGALVCFADLGFGEITVDGAKVLGLAQRRSRGQACFQLSLLWHEHQSRIAQLLTLRELDFSPLHVAGIAPLVEDSRQTLQGQLVRAITTLQ</sequence>
<dbReference type="PANTHER" id="PTHR43679">
    <property type="entry name" value="OCTANOYLTRANSFERASE LIPM-RELATED"/>
    <property type="match status" value="1"/>
</dbReference>
<keyword evidence="3" id="KW-1185">Reference proteome</keyword>
<proteinExistence type="predicted"/>
<organism evidence="2 3">
    <name type="scientific">Ferrimicrobium acidiphilum</name>
    <dbReference type="NCBI Taxonomy" id="121039"/>
    <lineage>
        <taxon>Bacteria</taxon>
        <taxon>Bacillati</taxon>
        <taxon>Actinomycetota</taxon>
        <taxon>Acidimicrobiia</taxon>
        <taxon>Acidimicrobiales</taxon>
        <taxon>Acidimicrobiaceae</taxon>
        <taxon>Ferrimicrobium</taxon>
    </lineage>
</organism>
<protein>
    <recommendedName>
        <fullName evidence="1">BPL/LPL catalytic domain-containing protein</fullName>
    </recommendedName>
</protein>
<dbReference type="InterPro" id="IPR045864">
    <property type="entry name" value="aa-tRNA-synth_II/BPL/LPL"/>
</dbReference>
<evidence type="ECO:0000313" key="2">
    <source>
        <dbReference type="EMBL" id="MEX6429244.1"/>
    </source>
</evidence>
<dbReference type="Proteomes" id="UP001560267">
    <property type="component" value="Unassembled WGS sequence"/>
</dbReference>
<feature type="domain" description="BPL/LPL catalytic" evidence="1">
    <location>
        <begin position="26"/>
        <end position="227"/>
    </location>
</feature>
<accession>A0ABV3Y104</accession>
<dbReference type="SUPFAM" id="SSF55681">
    <property type="entry name" value="Class II aaRS and biotin synthetases"/>
    <property type="match status" value="1"/>
</dbReference>